<organism evidence="9 10">
    <name type="scientific">Kribbella antiqua</name>
    <dbReference type="NCBI Taxonomy" id="2512217"/>
    <lineage>
        <taxon>Bacteria</taxon>
        <taxon>Bacillati</taxon>
        <taxon>Actinomycetota</taxon>
        <taxon>Actinomycetes</taxon>
        <taxon>Propionibacteriales</taxon>
        <taxon>Kribbellaceae</taxon>
        <taxon>Kribbella</taxon>
    </lineage>
</organism>
<dbReference type="PRINTS" id="PR00861">
    <property type="entry name" value="ALYTICPTASE"/>
</dbReference>
<feature type="active site" description="Charge relay system" evidence="6">
    <location>
        <position position="138"/>
    </location>
</feature>
<keyword evidence="5 7" id="KW-1015">Disulfide bond</keyword>
<feature type="disulfide bond" evidence="7">
    <location>
        <begin position="119"/>
        <end position="139"/>
    </location>
</feature>
<accession>A0A4R2IGZ3</accession>
<evidence type="ECO:0000256" key="6">
    <source>
        <dbReference type="PIRSR" id="PIRSR001134-1"/>
    </source>
</evidence>
<keyword evidence="2" id="KW-0645">Protease</keyword>
<evidence type="ECO:0000313" key="9">
    <source>
        <dbReference type="EMBL" id="TCO44131.1"/>
    </source>
</evidence>
<dbReference type="Proteomes" id="UP000295573">
    <property type="component" value="Unassembled WGS sequence"/>
</dbReference>
<dbReference type="InterPro" id="IPR009003">
    <property type="entry name" value="Peptidase_S1_PA"/>
</dbReference>
<keyword evidence="8" id="KW-0732">Signal</keyword>
<evidence type="ECO:0000256" key="2">
    <source>
        <dbReference type="ARBA" id="ARBA00022670"/>
    </source>
</evidence>
<feature type="chain" id="PRO_5020261409" evidence="8">
    <location>
        <begin position="31"/>
        <end position="294"/>
    </location>
</feature>
<feature type="active site" description="Charge relay system" evidence="6">
    <location>
        <position position="168"/>
    </location>
</feature>
<name>A0A4R2IGZ3_9ACTN</name>
<dbReference type="InterPro" id="IPR043504">
    <property type="entry name" value="Peptidase_S1_PA_chymotrypsin"/>
</dbReference>
<gene>
    <name evidence="9" type="ORF">EV646_111325</name>
</gene>
<evidence type="ECO:0000256" key="1">
    <source>
        <dbReference type="ARBA" id="ARBA00007664"/>
    </source>
</evidence>
<dbReference type="GO" id="GO:0006508">
    <property type="term" value="P:proteolysis"/>
    <property type="evidence" value="ECO:0007669"/>
    <property type="project" value="UniProtKB-KW"/>
</dbReference>
<dbReference type="Gene3D" id="2.40.10.10">
    <property type="entry name" value="Trypsin-like serine proteases"/>
    <property type="match status" value="2"/>
</dbReference>
<evidence type="ECO:0000313" key="10">
    <source>
        <dbReference type="Proteomes" id="UP000295573"/>
    </source>
</evidence>
<sequence length="294" mass="29903">MKFSPIRRTTAILAAAGLTAAGLLASQASAAPINPSTLSATAITATLTKDASIPGTAWQTNPDGRIVVSYDDTVTGGKLTALTNVTKQFGDRISLEKISGKLTKYIAGGDAIYGGQYRCSLGFNVRSGSTYYFLTAGHCGNIASSWYSNSSKTTLLGTVTGSSFPGNDYAIVKYSTSYTNHPGVVDLYNGSNQDITSAGTAYVGQAVKRSGSTTGVHSGSVTATNATVNYAEGSVSGLIRTNVCAEGGDSGGALFAGTVALGLTSGGSGNCSSGGTTYFQPVTEVLSRYGVSVY</sequence>
<dbReference type="InterPro" id="IPR001316">
    <property type="entry name" value="Pept_S1A_streptogrisin"/>
</dbReference>
<dbReference type="AlphaFoldDB" id="A0A4R2IGZ3"/>
<feature type="signal peptide" evidence="8">
    <location>
        <begin position="1"/>
        <end position="30"/>
    </location>
</feature>
<dbReference type="RefSeq" id="WP_132154475.1">
    <property type="nucleotide sequence ID" value="NZ_SLWR01000011.1"/>
</dbReference>
<dbReference type="GO" id="GO:0004252">
    <property type="term" value="F:serine-type endopeptidase activity"/>
    <property type="evidence" value="ECO:0007669"/>
    <property type="project" value="InterPro"/>
</dbReference>
<proteinExistence type="inferred from homology"/>
<evidence type="ECO:0000256" key="7">
    <source>
        <dbReference type="PIRSR" id="PIRSR001134-2"/>
    </source>
</evidence>
<dbReference type="InterPro" id="IPR033116">
    <property type="entry name" value="TRYPSIN_SER"/>
</dbReference>
<comment type="similarity">
    <text evidence="1">Belongs to the peptidase S1 family.</text>
</comment>
<feature type="active site" description="Charge relay system" evidence="6">
    <location>
        <position position="250"/>
    </location>
</feature>
<keyword evidence="3" id="KW-0378">Hydrolase</keyword>
<dbReference type="PIRSF" id="PIRSF001134">
    <property type="entry name" value="Streptogrisin"/>
    <property type="match status" value="1"/>
</dbReference>
<reference evidence="9 10" key="1">
    <citation type="journal article" date="2015" name="Stand. Genomic Sci.">
        <title>Genomic Encyclopedia of Bacterial and Archaeal Type Strains, Phase III: the genomes of soil and plant-associated and newly described type strains.</title>
        <authorList>
            <person name="Whitman W.B."/>
            <person name="Woyke T."/>
            <person name="Klenk H.P."/>
            <person name="Zhou Y."/>
            <person name="Lilburn T.G."/>
            <person name="Beck B.J."/>
            <person name="De Vos P."/>
            <person name="Vandamme P."/>
            <person name="Eisen J.A."/>
            <person name="Garrity G."/>
            <person name="Hugenholtz P."/>
            <person name="Kyrpides N.C."/>
        </authorList>
    </citation>
    <scope>NUCLEOTIDE SEQUENCE [LARGE SCALE GENOMIC DNA]</scope>
    <source>
        <strain evidence="9 10">VKM Ac-2541</strain>
    </source>
</reference>
<evidence type="ECO:0000256" key="4">
    <source>
        <dbReference type="ARBA" id="ARBA00022825"/>
    </source>
</evidence>
<keyword evidence="4" id="KW-0720">Serine protease</keyword>
<dbReference type="SUPFAM" id="SSF50494">
    <property type="entry name" value="Trypsin-like serine proteases"/>
    <property type="match status" value="1"/>
</dbReference>
<dbReference type="CDD" id="cd21112">
    <property type="entry name" value="alphaLP-like"/>
    <property type="match status" value="1"/>
</dbReference>
<dbReference type="EMBL" id="SLWR01000011">
    <property type="protein sequence ID" value="TCO44131.1"/>
    <property type="molecule type" value="Genomic_DNA"/>
</dbReference>
<dbReference type="InterPro" id="IPR018114">
    <property type="entry name" value="TRYPSIN_HIS"/>
</dbReference>
<feature type="disulfide bond" evidence="7">
    <location>
        <begin position="244"/>
        <end position="271"/>
    </location>
</feature>
<dbReference type="PROSITE" id="PS00134">
    <property type="entry name" value="TRYPSIN_HIS"/>
    <property type="match status" value="1"/>
</dbReference>
<protein>
    <submittedName>
        <fullName evidence="9">Streptogrisin D</fullName>
    </submittedName>
</protein>
<evidence type="ECO:0000256" key="8">
    <source>
        <dbReference type="SAM" id="SignalP"/>
    </source>
</evidence>
<dbReference type="OrthoDB" id="3744945at2"/>
<dbReference type="PROSITE" id="PS00135">
    <property type="entry name" value="TRYPSIN_SER"/>
    <property type="match status" value="1"/>
</dbReference>
<keyword evidence="10" id="KW-1185">Reference proteome</keyword>
<comment type="caution">
    <text evidence="9">The sequence shown here is derived from an EMBL/GenBank/DDBJ whole genome shotgun (WGS) entry which is preliminary data.</text>
</comment>
<evidence type="ECO:0000256" key="3">
    <source>
        <dbReference type="ARBA" id="ARBA00022801"/>
    </source>
</evidence>
<evidence type="ECO:0000256" key="5">
    <source>
        <dbReference type="ARBA" id="ARBA00023157"/>
    </source>
</evidence>